<evidence type="ECO:0000256" key="6">
    <source>
        <dbReference type="ARBA" id="ARBA00022908"/>
    </source>
</evidence>
<evidence type="ECO:0000256" key="5">
    <source>
        <dbReference type="ARBA" id="ARBA00022801"/>
    </source>
</evidence>
<dbReference type="SUPFAM" id="SSF53098">
    <property type="entry name" value="Ribonuclease H-like"/>
    <property type="match status" value="1"/>
</dbReference>
<dbReference type="CDD" id="cd09273">
    <property type="entry name" value="RNase_HI_RT_Bel"/>
    <property type="match status" value="1"/>
</dbReference>
<dbReference type="GO" id="GO:0003964">
    <property type="term" value="F:RNA-directed DNA polymerase activity"/>
    <property type="evidence" value="ECO:0007669"/>
    <property type="project" value="UniProtKB-KW"/>
</dbReference>
<evidence type="ECO:0000313" key="10">
    <source>
        <dbReference type="EMBL" id="QDH76130.1"/>
    </source>
</evidence>
<dbReference type="InterPro" id="IPR012337">
    <property type="entry name" value="RNaseH-like_sf"/>
</dbReference>
<evidence type="ECO:0000256" key="3">
    <source>
        <dbReference type="ARBA" id="ARBA00022722"/>
    </source>
</evidence>
<dbReference type="PANTHER" id="PTHR41694">
    <property type="entry name" value="ENDOGENOUS RETROVIRUS GROUP K MEMBER POL PROTEIN"/>
    <property type="match status" value="1"/>
</dbReference>
<dbReference type="InterPro" id="IPR036397">
    <property type="entry name" value="RNaseH_sf"/>
</dbReference>
<dbReference type="GO" id="GO:0015074">
    <property type="term" value="P:DNA integration"/>
    <property type="evidence" value="ECO:0007669"/>
    <property type="project" value="UniProtKB-KW"/>
</dbReference>
<evidence type="ECO:0000256" key="2">
    <source>
        <dbReference type="ARBA" id="ARBA00022695"/>
    </source>
</evidence>
<reference evidence="10" key="1">
    <citation type="submission" date="2019-05" db="EMBL/GenBank/DDBJ databases">
        <title>A reference catalog of the industrialized pig virome.</title>
        <authorList>
            <person name="He B."/>
        </authorList>
    </citation>
    <scope>NUCLEOTIDE SEQUENCE</scope>
    <source>
        <strain evidence="10">PERV_VIRES_GX03_C2</strain>
    </source>
</reference>
<dbReference type="GO" id="GO:0003676">
    <property type="term" value="F:nucleic acid binding"/>
    <property type="evidence" value="ECO:0007669"/>
    <property type="project" value="InterPro"/>
</dbReference>
<accession>A0A514C8U4</accession>
<evidence type="ECO:0000256" key="7">
    <source>
        <dbReference type="ARBA" id="ARBA00022918"/>
    </source>
</evidence>
<organism evidence="10">
    <name type="scientific">Porcine endogenous retrovirus</name>
    <dbReference type="NCBI Taxonomy" id="61673"/>
    <lineage>
        <taxon>Viruses</taxon>
        <taxon>Riboviria</taxon>
        <taxon>Pararnavirae</taxon>
        <taxon>Artverviricota</taxon>
        <taxon>Revtraviricetes</taxon>
        <taxon>Ortervirales</taxon>
        <taxon>Retroviridae</taxon>
        <taxon>Orthoretrovirinae</taxon>
        <taxon>Gammaretrovirus</taxon>
        <taxon>Gammaretrovirus porConc</taxon>
        <taxon>Porcine type-C oncovirus</taxon>
    </lineage>
</organism>
<dbReference type="InterPro" id="IPR043502">
    <property type="entry name" value="DNA/RNA_pol_sf"/>
</dbReference>
<dbReference type="Pfam" id="PF00075">
    <property type="entry name" value="RNase_H"/>
    <property type="match status" value="1"/>
</dbReference>
<dbReference type="Gene3D" id="3.30.420.10">
    <property type="entry name" value="Ribonuclease H-like superfamily/Ribonuclease H"/>
    <property type="match status" value="1"/>
</dbReference>
<keyword evidence="7" id="KW-0695">RNA-directed DNA polymerase</keyword>
<evidence type="ECO:0000259" key="9">
    <source>
        <dbReference type="PROSITE" id="PS50879"/>
    </source>
</evidence>
<keyword evidence="2" id="KW-0548">Nucleotidyltransferase</keyword>
<dbReference type="EMBL" id="MK948406">
    <property type="protein sequence ID" value="QDH76130.1"/>
    <property type="molecule type" value="Genomic_RNA"/>
</dbReference>
<keyword evidence="3" id="KW-0540">Nuclease</keyword>
<evidence type="ECO:0000256" key="8">
    <source>
        <dbReference type="ARBA" id="ARBA00023268"/>
    </source>
</evidence>
<keyword evidence="8" id="KW-0511">Multifunctional enzyme</keyword>
<name>A0A514C8U4_9GAMR</name>
<keyword evidence="4" id="KW-0255">Endonuclease</keyword>
<dbReference type="Gene3D" id="3.10.20.370">
    <property type="match status" value="1"/>
</dbReference>
<dbReference type="PROSITE" id="PS50879">
    <property type="entry name" value="RNASE_H_1"/>
    <property type="match status" value="1"/>
</dbReference>
<protein>
    <submittedName>
        <fullName evidence="10">Putative gag-pol polyprotein</fullName>
    </submittedName>
</protein>
<feature type="domain" description="RNase H type-1" evidence="9">
    <location>
        <begin position="239"/>
        <end position="382"/>
    </location>
</feature>
<dbReference type="SUPFAM" id="SSF56672">
    <property type="entry name" value="DNA/RNA polymerases"/>
    <property type="match status" value="1"/>
</dbReference>
<keyword evidence="5" id="KW-0378">Hydrolase</keyword>
<evidence type="ECO:0000256" key="4">
    <source>
        <dbReference type="ARBA" id="ARBA00022759"/>
    </source>
</evidence>
<sequence length="405" mass="43753">MCSPCQLGLTDLSNPNSFYKTTTPFLPGHGWILSPLDTWFCILTRPLHKLTKGNLADLIIPKSFPHSCFHSLKTALQTAPTLALPDSSQHFSLHTAEVQGCAVGILTEGPGPRLVAFLSKQLDLTVLGWPLCLRAVAAAALILLEALKITNYAQLTLCSSHNFQNLFSSSHLKHILSAPRLLQLYSLFVESPTITIVPGLDFNPASHIIPGTTPDPHDCISLIHLAFTPFPYISFFPVPHPDHTWFIDGSSTRPNCHTPAKAGYAIVSSTSIIEATALPPSTTSRQAELIALTQALTLAKGLRINIYTDPISCTTMLFYGLKGFLTMQGSSIINASLIKTLLQAALLPKEAEVIHCKGHQKASDPITQGNAYADKVAKKAASVPTSNPHCSFSPSHLVTPTYCPH</sequence>
<keyword evidence="6" id="KW-0229">DNA integration</keyword>
<proteinExistence type="predicted"/>
<dbReference type="InterPro" id="IPR002156">
    <property type="entry name" value="RNaseH_domain"/>
</dbReference>
<evidence type="ECO:0000256" key="1">
    <source>
        <dbReference type="ARBA" id="ARBA00022679"/>
    </source>
</evidence>
<keyword evidence="1" id="KW-0808">Transferase</keyword>
<dbReference type="PANTHER" id="PTHR41694:SF5">
    <property type="entry name" value="RIBONUCLEASE H"/>
    <property type="match status" value="1"/>
</dbReference>
<dbReference type="GO" id="GO:0004523">
    <property type="term" value="F:RNA-DNA hybrid ribonuclease activity"/>
    <property type="evidence" value="ECO:0007669"/>
    <property type="project" value="InterPro"/>
</dbReference>